<gene>
    <name evidence="4" type="ORF">AMAG_01017</name>
</gene>
<evidence type="ECO:0000313" key="4">
    <source>
        <dbReference type="EMBL" id="KNE55082.1"/>
    </source>
</evidence>
<dbReference type="PRINTS" id="PR00625">
    <property type="entry name" value="JDOMAIN"/>
</dbReference>
<feature type="region of interest" description="Disordered" evidence="1">
    <location>
        <begin position="203"/>
        <end position="227"/>
    </location>
</feature>
<feature type="domain" description="J" evidence="3">
    <location>
        <begin position="230"/>
        <end position="290"/>
    </location>
</feature>
<reference evidence="4 5" key="1">
    <citation type="submission" date="2009-11" db="EMBL/GenBank/DDBJ databases">
        <title>Annotation of Allomyces macrogynus ATCC 38327.</title>
        <authorList>
            <consortium name="The Broad Institute Genome Sequencing Platform"/>
            <person name="Russ C."/>
            <person name="Cuomo C."/>
            <person name="Burger G."/>
            <person name="Gray M.W."/>
            <person name="Holland P.W.H."/>
            <person name="King N."/>
            <person name="Lang F.B.F."/>
            <person name="Roger A.J."/>
            <person name="Ruiz-Trillo I."/>
            <person name="Young S.K."/>
            <person name="Zeng Q."/>
            <person name="Gargeya S."/>
            <person name="Fitzgerald M."/>
            <person name="Haas B."/>
            <person name="Abouelleil A."/>
            <person name="Alvarado L."/>
            <person name="Arachchi H.M."/>
            <person name="Berlin A."/>
            <person name="Chapman S.B."/>
            <person name="Gearin G."/>
            <person name="Goldberg J."/>
            <person name="Griggs A."/>
            <person name="Gujja S."/>
            <person name="Hansen M."/>
            <person name="Heiman D."/>
            <person name="Howarth C."/>
            <person name="Larimer J."/>
            <person name="Lui A."/>
            <person name="MacDonald P.J.P."/>
            <person name="McCowen C."/>
            <person name="Montmayeur A."/>
            <person name="Murphy C."/>
            <person name="Neiman D."/>
            <person name="Pearson M."/>
            <person name="Priest M."/>
            <person name="Roberts A."/>
            <person name="Saif S."/>
            <person name="Shea T."/>
            <person name="Sisk P."/>
            <person name="Stolte C."/>
            <person name="Sykes S."/>
            <person name="Wortman J."/>
            <person name="Nusbaum C."/>
            <person name="Birren B."/>
        </authorList>
    </citation>
    <scope>NUCLEOTIDE SEQUENCE [LARGE SCALE GENOMIC DNA]</scope>
    <source>
        <strain evidence="4 5">ATCC 38327</strain>
    </source>
</reference>
<organism evidence="4 5">
    <name type="scientific">Allomyces macrogynus (strain ATCC 38327)</name>
    <name type="common">Allomyces javanicus var. macrogynus</name>
    <dbReference type="NCBI Taxonomy" id="578462"/>
    <lineage>
        <taxon>Eukaryota</taxon>
        <taxon>Fungi</taxon>
        <taxon>Fungi incertae sedis</taxon>
        <taxon>Blastocladiomycota</taxon>
        <taxon>Blastocladiomycetes</taxon>
        <taxon>Blastocladiales</taxon>
        <taxon>Blastocladiaceae</taxon>
        <taxon>Allomyces</taxon>
    </lineage>
</organism>
<proteinExistence type="predicted"/>
<sequence length="290" mass="31083">MANHRPPSRPPRCQLPRSPALPNTNAPAAPTAPASTTTAPTHSRHAHRPCPTTSHCSTRATARSSVPFTPRRARVPTNRPPNINPTMLPRLVRALVALAVPAAILALLALASSPSPVTAHRVLPGHRPLAAVLTAGAATLCGVVAADANSKGRARRQQHQHHQQMHMEFDFARILEQMMGGGAGGPGGGGGFQFMFGGPGGGFHQGHGGRRGGVPSGDPNDPSNPRNIRKALKAFKLDESASEDVVKRTYRQLAKKYHPDKCHEPTCEDKMIKVNKYYEILQTWLKNKAS</sequence>
<dbReference type="OrthoDB" id="10250354at2759"/>
<feature type="transmembrane region" description="Helical" evidence="2">
    <location>
        <begin position="91"/>
        <end position="110"/>
    </location>
</feature>
<dbReference type="Pfam" id="PF00226">
    <property type="entry name" value="DnaJ"/>
    <property type="match status" value="1"/>
</dbReference>
<keyword evidence="5" id="KW-1185">Reference proteome</keyword>
<evidence type="ECO:0000256" key="2">
    <source>
        <dbReference type="SAM" id="Phobius"/>
    </source>
</evidence>
<evidence type="ECO:0000256" key="1">
    <source>
        <dbReference type="SAM" id="MobiDB-lite"/>
    </source>
</evidence>
<feature type="transmembrane region" description="Helical" evidence="2">
    <location>
        <begin position="130"/>
        <end position="148"/>
    </location>
</feature>
<dbReference type="InterPro" id="IPR050817">
    <property type="entry name" value="DjlA_DnaK_co-chaperone"/>
</dbReference>
<keyword evidence="2" id="KW-0472">Membrane</keyword>
<dbReference type="EMBL" id="GG745328">
    <property type="protein sequence ID" value="KNE55082.1"/>
    <property type="molecule type" value="Genomic_DNA"/>
</dbReference>
<keyword evidence="2" id="KW-0812">Transmembrane</keyword>
<evidence type="ECO:0000259" key="3">
    <source>
        <dbReference type="PROSITE" id="PS50076"/>
    </source>
</evidence>
<dbReference type="SMART" id="SM00271">
    <property type="entry name" value="DnaJ"/>
    <property type="match status" value="1"/>
</dbReference>
<feature type="compositionally biased region" description="Low complexity" evidence="1">
    <location>
        <begin position="18"/>
        <end position="41"/>
    </location>
</feature>
<dbReference type="InterPro" id="IPR001623">
    <property type="entry name" value="DnaJ_domain"/>
</dbReference>
<feature type="region of interest" description="Disordered" evidence="1">
    <location>
        <begin position="1"/>
        <end position="82"/>
    </location>
</feature>
<dbReference type="AlphaFoldDB" id="A0A0L0RXI1"/>
<dbReference type="PANTHER" id="PTHR24074">
    <property type="entry name" value="CO-CHAPERONE PROTEIN DJLA"/>
    <property type="match status" value="1"/>
</dbReference>
<feature type="compositionally biased region" description="Gly residues" evidence="1">
    <location>
        <begin position="203"/>
        <end position="215"/>
    </location>
</feature>
<reference evidence="5" key="2">
    <citation type="submission" date="2009-11" db="EMBL/GenBank/DDBJ databases">
        <title>The Genome Sequence of Allomyces macrogynus strain ATCC 38327.</title>
        <authorList>
            <consortium name="The Broad Institute Genome Sequencing Platform"/>
            <person name="Russ C."/>
            <person name="Cuomo C."/>
            <person name="Shea T."/>
            <person name="Young S.K."/>
            <person name="Zeng Q."/>
            <person name="Koehrsen M."/>
            <person name="Haas B."/>
            <person name="Borodovsky M."/>
            <person name="Guigo R."/>
            <person name="Alvarado L."/>
            <person name="Berlin A."/>
            <person name="Borenstein D."/>
            <person name="Chen Z."/>
            <person name="Engels R."/>
            <person name="Freedman E."/>
            <person name="Gellesch M."/>
            <person name="Goldberg J."/>
            <person name="Griggs A."/>
            <person name="Gujja S."/>
            <person name="Heiman D."/>
            <person name="Hepburn T."/>
            <person name="Howarth C."/>
            <person name="Jen D."/>
            <person name="Larson L."/>
            <person name="Lewis B."/>
            <person name="Mehta T."/>
            <person name="Park D."/>
            <person name="Pearson M."/>
            <person name="Roberts A."/>
            <person name="Saif S."/>
            <person name="Shenoy N."/>
            <person name="Sisk P."/>
            <person name="Stolte C."/>
            <person name="Sykes S."/>
            <person name="Walk T."/>
            <person name="White J."/>
            <person name="Yandava C."/>
            <person name="Burger G."/>
            <person name="Gray M.W."/>
            <person name="Holland P.W.H."/>
            <person name="King N."/>
            <person name="Lang F.B.F."/>
            <person name="Roger A.J."/>
            <person name="Ruiz-Trillo I."/>
            <person name="Lander E."/>
            <person name="Nusbaum C."/>
        </authorList>
    </citation>
    <scope>NUCLEOTIDE SEQUENCE [LARGE SCALE GENOMIC DNA]</scope>
    <source>
        <strain evidence="5">ATCC 38327</strain>
    </source>
</reference>
<dbReference type="PROSITE" id="PS50076">
    <property type="entry name" value="DNAJ_2"/>
    <property type="match status" value="1"/>
</dbReference>
<keyword evidence="2" id="KW-1133">Transmembrane helix</keyword>
<dbReference type="Proteomes" id="UP000054350">
    <property type="component" value="Unassembled WGS sequence"/>
</dbReference>
<dbReference type="SUPFAM" id="SSF46565">
    <property type="entry name" value="Chaperone J-domain"/>
    <property type="match status" value="1"/>
</dbReference>
<dbReference type="CDD" id="cd06257">
    <property type="entry name" value="DnaJ"/>
    <property type="match status" value="1"/>
</dbReference>
<dbReference type="Gene3D" id="1.10.287.110">
    <property type="entry name" value="DnaJ domain"/>
    <property type="match status" value="1"/>
</dbReference>
<name>A0A0L0RXI1_ALLM3</name>
<dbReference type="VEuPathDB" id="FungiDB:AMAG_01017"/>
<accession>A0A0L0RXI1</accession>
<protein>
    <recommendedName>
        <fullName evidence="3">J domain-containing protein</fullName>
    </recommendedName>
</protein>
<evidence type="ECO:0000313" key="5">
    <source>
        <dbReference type="Proteomes" id="UP000054350"/>
    </source>
</evidence>
<dbReference type="InterPro" id="IPR036869">
    <property type="entry name" value="J_dom_sf"/>
</dbReference>
<feature type="compositionally biased region" description="Polar residues" evidence="1">
    <location>
        <begin position="51"/>
        <end position="67"/>
    </location>
</feature>